<gene>
    <name evidence="2" type="ORF">L3X38_023097</name>
</gene>
<keyword evidence="1" id="KW-1133">Transmembrane helix</keyword>
<accession>A0AAD4VYC8</accession>
<name>A0AAD4VYC8_PRUDU</name>
<reference evidence="2 3" key="1">
    <citation type="journal article" date="2022" name="G3 (Bethesda)">
        <title>Whole-genome sequence and methylome profiling of the almond [Prunus dulcis (Mill.) D.A. Webb] cultivar 'Nonpareil'.</title>
        <authorList>
            <person name="D'Amico-Willman K.M."/>
            <person name="Ouma W.Z."/>
            <person name="Meulia T."/>
            <person name="Sideli G.M."/>
            <person name="Gradziel T.M."/>
            <person name="Fresnedo-Ramirez J."/>
        </authorList>
    </citation>
    <scope>NUCLEOTIDE SEQUENCE [LARGE SCALE GENOMIC DNA]</scope>
    <source>
        <strain evidence="2">Clone GOH B32 T37-40</strain>
    </source>
</reference>
<evidence type="ECO:0000313" key="2">
    <source>
        <dbReference type="EMBL" id="KAI5332968.1"/>
    </source>
</evidence>
<keyword evidence="1" id="KW-0472">Membrane</keyword>
<sequence>MEIRKRRRSCLETILMSVMIMEIITFGAWIESKRCCLRRVQEKQQCLLTGHVDHHVMYHQDKKQLMINYNNFSCEVLISKFFVSQVPLEAKPIALHDEQNWGL</sequence>
<evidence type="ECO:0000313" key="3">
    <source>
        <dbReference type="Proteomes" id="UP001054821"/>
    </source>
</evidence>
<proteinExistence type="predicted"/>
<keyword evidence="3" id="KW-1185">Reference proteome</keyword>
<keyword evidence="1" id="KW-0812">Transmembrane</keyword>
<feature type="transmembrane region" description="Helical" evidence="1">
    <location>
        <begin position="12"/>
        <end position="30"/>
    </location>
</feature>
<evidence type="ECO:0000256" key="1">
    <source>
        <dbReference type="SAM" id="Phobius"/>
    </source>
</evidence>
<dbReference type="AlphaFoldDB" id="A0AAD4VYC8"/>
<dbReference type="EMBL" id="JAJFAZ020000004">
    <property type="protein sequence ID" value="KAI5332968.1"/>
    <property type="molecule type" value="Genomic_DNA"/>
</dbReference>
<comment type="caution">
    <text evidence="2">The sequence shown here is derived from an EMBL/GenBank/DDBJ whole genome shotgun (WGS) entry which is preliminary data.</text>
</comment>
<protein>
    <submittedName>
        <fullName evidence="2">Uncharacterized protein</fullName>
    </submittedName>
</protein>
<dbReference type="Proteomes" id="UP001054821">
    <property type="component" value="Chromosome 4"/>
</dbReference>
<organism evidence="2 3">
    <name type="scientific">Prunus dulcis</name>
    <name type="common">Almond</name>
    <name type="synonym">Amygdalus dulcis</name>
    <dbReference type="NCBI Taxonomy" id="3755"/>
    <lineage>
        <taxon>Eukaryota</taxon>
        <taxon>Viridiplantae</taxon>
        <taxon>Streptophyta</taxon>
        <taxon>Embryophyta</taxon>
        <taxon>Tracheophyta</taxon>
        <taxon>Spermatophyta</taxon>
        <taxon>Magnoliopsida</taxon>
        <taxon>eudicotyledons</taxon>
        <taxon>Gunneridae</taxon>
        <taxon>Pentapetalae</taxon>
        <taxon>rosids</taxon>
        <taxon>fabids</taxon>
        <taxon>Rosales</taxon>
        <taxon>Rosaceae</taxon>
        <taxon>Amygdaloideae</taxon>
        <taxon>Amygdaleae</taxon>
        <taxon>Prunus</taxon>
    </lineage>
</organism>